<evidence type="ECO:0000256" key="2">
    <source>
        <dbReference type="ARBA" id="ARBA00006739"/>
    </source>
</evidence>
<evidence type="ECO:0000256" key="4">
    <source>
        <dbReference type="ARBA" id="ARBA00022679"/>
    </source>
</evidence>
<protein>
    <submittedName>
        <fullName evidence="6">Glycosyltransferase</fullName>
    </submittedName>
</protein>
<name>A0A5J5KCU1_9ACTN</name>
<keyword evidence="3" id="KW-0328">Glycosyltransferase</keyword>
<keyword evidence="7" id="KW-1185">Reference proteome</keyword>
<dbReference type="GO" id="GO:0016757">
    <property type="term" value="F:glycosyltransferase activity"/>
    <property type="evidence" value="ECO:0007669"/>
    <property type="project" value="UniProtKB-KW"/>
</dbReference>
<feature type="domain" description="Glycosyltransferase 2-like" evidence="5">
    <location>
        <begin position="5"/>
        <end position="163"/>
    </location>
</feature>
<dbReference type="Pfam" id="PF00535">
    <property type="entry name" value="Glycos_transf_2"/>
    <property type="match status" value="1"/>
</dbReference>
<dbReference type="SUPFAM" id="SSF53448">
    <property type="entry name" value="Nucleotide-diphospho-sugar transferases"/>
    <property type="match status" value="1"/>
</dbReference>
<organism evidence="6 7">
    <name type="scientific">Microbispora cellulosiformans</name>
    <dbReference type="NCBI Taxonomy" id="2614688"/>
    <lineage>
        <taxon>Bacteria</taxon>
        <taxon>Bacillati</taxon>
        <taxon>Actinomycetota</taxon>
        <taxon>Actinomycetes</taxon>
        <taxon>Streptosporangiales</taxon>
        <taxon>Streptosporangiaceae</taxon>
        <taxon>Microbispora</taxon>
    </lineage>
</organism>
<comment type="similarity">
    <text evidence="2">Belongs to the glycosyltransferase 2 family.</text>
</comment>
<dbReference type="AlphaFoldDB" id="A0A5J5KCU1"/>
<comment type="pathway">
    <text evidence="1">Cell wall biogenesis; cell wall polysaccharide biosynthesis.</text>
</comment>
<evidence type="ECO:0000313" key="6">
    <source>
        <dbReference type="EMBL" id="KAA9381628.1"/>
    </source>
</evidence>
<dbReference type="InterPro" id="IPR029044">
    <property type="entry name" value="Nucleotide-diphossugar_trans"/>
</dbReference>
<dbReference type="InterPro" id="IPR001173">
    <property type="entry name" value="Glyco_trans_2-like"/>
</dbReference>
<gene>
    <name evidence="6" type="ORF">F5972_02030</name>
</gene>
<dbReference type="PANTHER" id="PTHR43179">
    <property type="entry name" value="RHAMNOSYLTRANSFERASE WBBL"/>
    <property type="match status" value="1"/>
</dbReference>
<dbReference type="RefSeq" id="WP_150930478.1">
    <property type="nucleotide sequence ID" value="NZ_VYTZ01000001.1"/>
</dbReference>
<dbReference type="Gene3D" id="3.90.550.10">
    <property type="entry name" value="Spore Coat Polysaccharide Biosynthesis Protein SpsA, Chain A"/>
    <property type="match status" value="1"/>
</dbReference>
<evidence type="ECO:0000256" key="1">
    <source>
        <dbReference type="ARBA" id="ARBA00004776"/>
    </source>
</evidence>
<sequence length="293" mass="32977">MKISCVILTMGNRIAELDRAVESALTQTDGDIEVVVVGNGADVPELTTAPPLGTSATIKTVRLEHNAGIPEGRNRGVQECSGDIVLFLDDDGWYANTKVAAHVRERFTHEPDLAVISFRVMDPEGGLVQRRHVPRLRAGDPERSSPVTTFLGGACAIRKSAFLQVGGLPERFFYAHEETDLAWRLLGEGYRIEYDAETVMYHPLVLPSRHTDFYRLNARNRVWLARRNLPWPLAALYLLNWMVLTLVRERSLPAVKAWFGGFVEGLREPAGERRPMAWRTAWRMLRLGRPPIV</sequence>
<dbReference type="EMBL" id="VYTZ01000001">
    <property type="protein sequence ID" value="KAA9381628.1"/>
    <property type="molecule type" value="Genomic_DNA"/>
</dbReference>
<proteinExistence type="inferred from homology"/>
<evidence type="ECO:0000256" key="3">
    <source>
        <dbReference type="ARBA" id="ARBA00022676"/>
    </source>
</evidence>
<dbReference type="Proteomes" id="UP000327011">
    <property type="component" value="Unassembled WGS sequence"/>
</dbReference>
<comment type="caution">
    <text evidence="6">The sequence shown here is derived from an EMBL/GenBank/DDBJ whole genome shotgun (WGS) entry which is preliminary data.</text>
</comment>
<reference evidence="6 7" key="1">
    <citation type="submission" date="2019-09" db="EMBL/GenBank/DDBJ databases">
        <title>Screening of Novel Bioactive Compounds from Soil-Associated.</title>
        <authorList>
            <person name="Gong X."/>
        </authorList>
    </citation>
    <scope>NUCLEOTIDE SEQUENCE [LARGE SCALE GENOMIC DNA]</scope>
    <source>
        <strain evidence="6 7">Gxj-6</strain>
    </source>
</reference>
<keyword evidence="4 6" id="KW-0808">Transferase</keyword>
<evidence type="ECO:0000259" key="5">
    <source>
        <dbReference type="Pfam" id="PF00535"/>
    </source>
</evidence>
<evidence type="ECO:0000313" key="7">
    <source>
        <dbReference type="Proteomes" id="UP000327011"/>
    </source>
</evidence>
<accession>A0A5J5KCU1</accession>
<dbReference type="PANTHER" id="PTHR43179:SF12">
    <property type="entry name" value="GALACTOFURANOSYLTRANSFERASE GLFT2"/>
    <property type="match status" value="1"/>
</dbReference>